<proteinExistence type="predicted"/>
<feature type="coiled-coil region" evidence="1">
    <location>
        <begin position="66"/>
        <end position="93"/>
    </location>
</feature>
<accession>A0A0U2U741</accession>
<dbReference type="AlphaFoldDB" id="A0A0U2U741"/>
<name>A0A0U2U741_9BACL</name>
<keyword evidence="3" id="KW-1185">Reference proteome</keyword>
<dbReference type="EMBL" id="CP013652">
    <property type="protein sequence ID" value="ALS22185.1"/>
    <property type="molecule type" value="Genomic_DNA"/>
</dbReference>
<evidence type="ECO:0000256" key="1">
    <source>
        <dbReference type="SAM" id="Coils"/>
    </source>
</evidence>
<dbReference type="Proteomes" id="UP000061660">
    <property type="component" value="Chromosome"/>
</dbReference>
<reference evidence="2 3" key="2">
    <citation type="journal article" date="2016" name="Genome Announc.">
        <title>Complete Genome Sequences of Two Interactive Moderate Thermophiles, Paenibacillus napthalenovorans 32O-Y and Paenibacillus sp. 32O-W.</title>
        <authorList>
            <person name="Butler R.R.III."/>
            <person name="Wang J."/>
            <person name="Stark B.C."/>
            <person name="Pombert J.F."/>
        </authorList>
    </citation>
    <scope>NUCLEOTIDE SEQUENCE [LARGE SCALE GENOMIC DNA]</scope>
    <source>
        <strain evidence="2 3">32O-Y</strain>
    </source>
</reference>
<keyword evidence="1" id="KW-0175">Coiled coil</keyword>
<dbReference type="PATRIC" id="fig|162209.4.peg.1920"/>
<reference evidence="3" key="1">
    <citation type="submission" date="2015-12" db="EMBL/GenBank/DDBJ databases">
        <title>Complete genome sequences of two moderately thermophilic Paenibacillus species.</title>
        <authorList>
            <person name="Butler R.III."/>
            <person name="Wang J."/>
            <person name="Stark B.C."/>
            <person name="Pombert J.-F."/>
        </authorList>
    </citation>
    <scope>NUCLEOTIDE SEQUENCE [LARGE SCALE GENOMIC DNA]</scope>
    <source>
        <strain evidence="3">32O-Y</strain>
    </source>
</reference>
<evidence type="ECO:0000313" key="2">
    <source>
        <dbReference type="EMBL" id="ALS22185.1"/>
    </source>
</evidence>
<protein>
    <submittedName>
        <fullName evidence="2">Uncharacterized protein</fullName>
    </submittedName>
</protein>
<organism evidence="2 3">
    <name type="scientific">Paenibacillus naphthalenovorans</name>
    <dbReference type="NCBI Taxonomy" id="162209"/>
    <lineage>
        <taxon>Bacteria</taxon>
        <taxon>Bacillati</taxon>
        <taxon>Bacillota</taxon>
        <taxon>Bacilli</taxon>
        <taxon>Bacillales</taxon>
        <taxon>Paenibacillaceae</taxon>
        <taxon>Paenibacillus</taxon>
    </lineage>
</organism>
<gene>
    <name evidence="2" type="ORF">IJ22_18110</name>
</gene>
<sequence length="105" mass="12655">MPKELYEEVKSDISEHVGVYAEGSYSIKKAKKVELGVDEQILKDSMIRSLARDVEKLFRSENQSYVDRMNHRIRELEKDRDNWRDKYQRLMNIGYEKYGSGWYRE</sequence>
<evidence type="ECO:0000313" key="3">
    <source>
        <dbReference type="Proteomes" id="UP000061660"/>
    </source>
</evidence>
<dbReference type="KEGG" id="pnp:IJ22_18110"/>